<dbReference type="Pfam" id="PF00353">
    <property type="entry name" value="HemolysinCabind"/>
    <property type="match status" value="4"/>
</dbReference>
<evidence type="ECO:0000313" key="4">
    <source>
        <dbReference type="EMBL" id="MDR5654957.1"/>
    </source>
</evidence>
<dbReference type="PROSITE" id="PS00018">
    <property type="entry name" value="EF_HAND_1"/>
    <property type="match status" value="1"/>
</dbReference>
<feature type="domain" description="Cadherin" evidence="3">
    <location>
        <begin position="1999"/>
        <end position="2089"/>
    </location>
</feature>
<dbReference type="Gene3D" id="2.60.40.10">
    <property type="entry name" value="Immunoglobulins"/>
    <property type="match status" value="3"/>
</dbReference>
<protein>
    <submittedName>
        <fullName evidence="4">Ig-like domain-containing protein</fullName>
    </submittedName>
</protein>
<dbReference type="Pfam" id="PF17803">
    <property type="entry name" value="Cadherin_4"/>
    <property type="match status" value="5"/>
</dbReference>
<sequence>MTYLSSIENIQFATPTNSAPTTSAVALTAVDEDTASVTITAAQLLANAADADDDALTVSDLAIATGLGSLVDNEDGTWTYTPAANDDTGVTFSYVISDGTDTVAGEASLDLLPVALNAPAVTIEGDTTEDGRLNAAELPGDITVTVSLAGTTAIVGDTISVTYDFGGTPVTLDLHTITADDLTAGSVQFTVPAADGELSVSATIQEGTDGETATGNASITVDTTAPTATAAFSTTEITEAEVGGTLTLTLSWDEVMDTSVDPTVTLTPLPEGLTLASAEWDGNDYVVTWNIGDADVDLTTVALSVTGAQDLAGNAQNPVAEAEALTFDTHSPVVVAEELTGTVTEIADDADGENATTLTATGDIDFTDNEHGNVHTAVVTPQGDDYVGTFLAGFSNPATGDGEGTLTWTFDIADSAIDYLGAGDSITQDYEVRVEDGTGGSFTRIVTVTIQGTNDLPVITGTATEDLTEGDTPLTASGTLEVADVDTSDTVTVTVNAVAATGAQGALDNADLLAMLSVNPDAVIAAGATSGTIAWSFDSDAETFDYLDAGATLELVYTLRVADGTGHTDHTVTVTITGTNDTPVAVAATDAANEDDAAISGALTATDADESAALTYALAEGQEEVAGFTLNADGTWTFDPADDAYQSLAEGEELVITINYTVTDDQDASDSSTLTITLTGTNDAPVAVAAEDTATEDGETISGTLTSTDADDGATATYTLAAGQDPVAGFTLNADGSWSFDPADDAYQYLAAGEPLVVTINYTVTDDEGASNDSTLTITVTGTNGLPTIAVTGSPAALTEDENVVAGEIGVGGTVTLTDEDTADTLTLTHALTGSEWTGGDLTEDQLTALTAGFASDGGAGTWDYSVANADLQFLGAGETVTLTFTLTVDDGTVVAAEGVEATQSETVTITITGTNDVPEIEAASHTITDTAAPDTFDAIEGQMAATDADQNAELTFSVEGDASVVLNGGAADTSYGELTLNADGSYSFAPVSAAVNALKAGESVVITYTVRVTDDQDAYSEETLTFTITGANDAPVIQTEGSVLDATVTERADGAPTENGLPNHSITRVIHFTDAELGQSHSATVVPVLTDGGAPLASYVGTLSVNVTNTATLDGAGELTWSFTVADGALDHLRAGETVVQTYQVNVTDGTTQATPQLITITLTGTNDAPEISGYSAPADLSQDDTLSATGTLTVTDVDVNDAVSAEIVGDVAVVGDQGDLTTEALNAMFGIDVAGVIAAGVTSGSLNWTFTAADGTFDHLDDGEILTLTYTIRVTDDSTDAATADQQVTITITGSNDAPTVTGATVAATEDTAHTVTLEDIGYADVDGDDLASITITAVTGGTLTLDGVDVTIPVTVTAADLAGGLLVFTPDADLNGTGAGSFTYTANDGDADSAAGTVTFDITGVADTPDLTVTGTASGDEDGGAIGLTIAAALTDLDGSESLTITVAGVPDWATLSAGTDNGDGTWTLAPGDLAGLTITPTANSAGTIELTVTATATEDDGDTTTTEAQTITVTVEAVADTPTLSVTTTASGDEDTAIELNIAAALTDTDGSESLAITIAGVPEGAVLSAGTDNGDGTWTLTAEDLTGLTITPAENDNADFTLTVTATATEASNDDSATTTTQTIDVTVNPVNDDPVAADDTFAVTENSLGLFNVLVNDTDVEGNTLTVTGLADAGDGSVTGGGQTITLGTTGGSAAVSGAVPGTITTDLGATVTLQQNGQLVYDMLSSDGGRAYNHLGAGDTIEDSFTYTITDGNGGTSTATVRVTITGVNDPVDARNDTIVATEGGAGLTGNVTDNDIDVDAGDTFQITSVTAGSNVTSVVSTTEAHTITLSSGAVVTLNRDGSYSLNLETLAEGEAATGSFTYVVQDSGGTSDVATVTLNLTGANDAPAVAGPIDLGAIDEDGSRLITQAELLAGASDVDGDALSVINLTASSGTLEDNGDGTWTFTPDADDDTGVTFSFDVWDGHDATANTATLDLTPVNDAPVVAFDGGTVEENAASGTVVASVVVSDIDSNPALASITLLDDADGRFAVVGTNIVVASGILLDYEQNQSHQITVRVTDEHGGITDQVLTIVVGDQSPENVLGGDGDDVIVTDSGNDTLNGGLGADTMTGGAGDDIYVVDNAGDVVVELAGEGTDLVQSSITYTLGATLENLTLTGADNIDGTGNAGDNVLTGNGGDNLLSGLDGNDLLNGGAGDDTLNGGAGDDELLGGAGNDQLLGGQGTDVLRGAAGMDTLRGGGQRDLLYGGAQADLLQGDGGNDLLVGGGGADTLSGGDGNDRLVGGLGKDLLFGGAGADQFIFRSAAEAGAGGGRDVIGDFESGIDKINLSAMQDGMSFIGTGGFTGIAGEVRFNRAQGTVMGDLDGDGVADFAIELTGVTGITADDFIF</sequence>
<dbReference type="InterPro" id="IPR001343">
    <property type="entry name" value="Hemolysn_Ca-bd"/>
</dbReference>
<comment type="subcellular location">
    <subcellularLocation>
        <location evidence="1">Secreted</location>
    </subcellularLocation>
</comment>
<dbReference type="InterPro" id="IPR018511">
    <property type="entry name" value="Hemolysin-typ_Ca-bd_CS"/>
</dbReference>
<keyword evidence="5" id="KW-1185">Reference proteome</keyword>
<keyword evidence="2" id="KW-0964">Secreted</keyword>
<dbReference type="SMART" id="SM00112">
    <property type="entry name" value="CA"/>
    <property type="match status" value="2"/>
</dbReference>
<dbReference type="NCBIfam" id="TIGR01965">
    <property type="entry name" value="VCBS_repeat"/>
    <property type="match status" value="10"/>
</dbReference>
<dbReference type="Gene3D" id="2.150.10.10">
    <property type="entry name" value="Serralysin-like metalloprotease, C-terminal"/>
    <property type="match status" value="3"/>
</dbReference>
<dbReference type="Gene3D" id="2.60.40.60">
    <property type="entry name" value="Cadherins"/>
    <property type="match status" value="1"/>
</dbReference>
<organism evidence="4 5">
    <name type="scientific">Ruixingdingia sedimenti</name>
    <dbReference type="NCBI Taxonomy" id="3073604"/>
    <lineage>
        <taxon>Bacteria</taxon>
        <taxon>Pseudomonadati</taxon>
        <taxon>Pseudomonadota</taxon>
        <taxon>Alphaproteobacteria</taxon>
        <taxon>Rhodobacterales</taxon>
        <taxon>Paracoccaceae</taxon>
        <taxon>Ruixingdingia</taxon>
    </lineage>
</organism>
<dbReference type="InterPro" id="IPR015919">
    <property type="entry name" value="Cadherin-like_sf"/>
</dbReference>
<dbReference type="InterPro" id="IPR040853">
    <property type="entry name" value="RapA2_cadherin-like"/>
</dbReference>
<dbReference type="CDD" id="cd11304">
    <property type="entry name" value="Cadherin_repeat"/>
    <property type="match status" value="1"/>
</dbReference>
<dbReference type="PANTHER" id="PTHR38340:SF1">
    <property type="entry name" value="S-LAYER PROTEIN"/>
    <property type="match status" value="1"/>
</dbReference>
<dbReference type="InterPro" id="IPR041690">
    <property type="entry name" value="Cadherin_5"/>
</dbReference>
<dbReference type="InterPro" id="IPR013783">
    <property type="entry name" value="Ig-like_fold"/>
</dbReference>
<feature type="domain" description="Cadherin" evidence="3">
    <location>
        <begin position="920"/>
        <end position="1038"/>
    </location>
</feature>
<proteinExistence type="predicted"/>
<comment type="caution">
    <text evidence="4">The sequence shown here is derived from an EMBL/GenBank/DDBJ whole genome shotgun (WGS) entry which is preliminary data.</text>
</comment>
<evidence type="ECO:0000259" key="3">
    <source>
        <dbReference type="PROSITE" id="PS50268"/>
    </source>
</evidence>
<dbReference type="Proteomes" id="UP001247754">
    <property type="component" value="Unassembled WGS sequence"/>
</dbReference>
<dbReference type="PROSITE" id="PS50268">
    <property type="entry name" value="CADHERIN_2"/>
    <property type="match status" value="3"/>
</dbReference>
<feature type="domain" description="Cadherin" evidence="3">
    <location>
        <begin position="599"/>
        <end position="687"/>
    </location>
</feature>
<dbReference type="InterPro" id="IPR010221">
    <property type="entry name" value="VCBS_dom"/>
</dbReference>
<reference evidence="4 5" key="1">
    <citation type="submission" date="2023-09" db="EMBL/GenBank/DDBJ databases">
        <title>Xinfangfangia sedmenti sp. nov., isolated the sedment.</title>
        <authorList>
            <person name="Xu L."/>
        </authorList>
    </citation>
    <scope>NUCLEOTIDE SEQUENCE [LARGE SCALE GENOMIC DNA]</scope>
    <source>
        <strain evidence="4 5">LG-4</strain>
    </source>
</reference>
<dbReference type="Pfam" id="PF17963">
    <property type="entry name" value="Big_9"/>
    <property type="match status" value="1"/>
</dbReference>
<dbReference type="InterPro" id="IPR011049">
    <property type="entry name" value="Serralysin-like_metalloprot_C"/>
</dbReference>
<dbReference type="InterPro" id="IPR018247">
    <property type="entry name" value="EF_Hand_1_Ca_BS"/>
</dbReference>
<evidence type="ECO:0000313" key="5">
    <source>
        <dbReference type="Proteomes" id="UP001247754"/>
    </source>
</evidence>
<dbReference type="InterPro" id="IPR050557">
    <property type="entry name" value="RTX_toxin/Mannuronan_C5-epim"/>
</dbReference>
<dbReference type="PRINTS" id="PR00313">
    <property type="entry name" value="CABNDNGRPT"/>
</dbReference>
<accession>A0ABU1FDJ5</accession>
<dbReference type="SUPFAM" id="SSF49313">
    <property type="entry name" value="Cadherin-like"/>
    <property type="match status" value="1"/>
</dbReference>
<name>A0ABU1FDJ5_9RHOB</name>
<dbReference type="EMBL" id="JAVKPH010000040">
    <property type="protein sequence ID" value="MDR5654957.1"/>
    <property type="molecule type" value="Genomic_DNA"/>
</dbReference>
<dbReference type="PANTHER" id="PTHR38340">
    <property type="entry name" value="S-LAYER PROTEIN"/>
    <property type="match status" value="1"/>
</dbReference>
<dbReference type="SUPFAM" id="SSF51120">
    <property type="entry name" value="beta-Roll"/>
    <property type="match status" value="3"/>
</dbReference>
<dbReference type="Pfam" id="PF17892">
    <property type="entry name" value="Cadherin_5"/>
    <property type="match status" value="2"/>
</dbReference>
<gene>
    <name evidence="4" type="ORF">RGD00_20290</name>
</gene>
<dbReference type="InterPro" id="IPR002126">
    <property type="entry name" value="Cadherin-like_dom"/>
</dbReference>
<evidence type="ECO:0000256" key="1">
    <source>
        <dbReference type="ARBA" id="ARBA00004613"/>
    </source>
</evidence>
<dbReference type="RefSeq" id="WP_310459077.1">
    <property type="nucleotide sequence ID" value="NZ_JAVKPH010000040.1"/>
</dbReference>
<dbReference type="PROSITE" id="PS00330">
    <property type="entry name" value="HEMOLYSIN_CALCIUM"/>
    <property type="match status" value="7"/>
</dbReference>
<evidence type="ECO:0000256" key="2">
    <source>
        <dbReference type="ARBA" id="ARBA00022525"/>
    </source>
</evidence>
<dbReference type="NCBIfam" id="NF012211">
    <property type="entry name" value="tand_rpt_95"/>
    <property type="match status" value="3"/>
</dbReference>